<keyword evidence="10 14" id="KW-1133">Transmembrane helix</keyword>
<dbReference type="InterPro" id="IPR004358">
    <property type="entry name" value="Sig_transdc_His_kin-like_C"/>
</dbReference>
<dbReference type="InterPro" id="IPR003594">
    <property type="entry name" value="HATPase_dom"/>
</dbReference>
<dbReference type="PANTHER" id="PTHR44936:SF5">
    <property type="entry name" value="SENSOR HISTIDINE KINASE ENVZ"/>
    <property type="match status" value="1"/>
</dbReference>
<sequence length="345" mass="38239">MKKPCVPQLWLSLRSCFFAVLYLMLGSLLFSVLVALLLATAEKLIFSVVFPYLFIMLFGTGLLVFAISWRYVTLQKRALQSLQQAIIETGKGRRVSPLPERGTAATRSVIRAFNQWLVMLKSQASDRAVLMAGVSHDLRTPLTRIRLAMEMLAGKDHGLAEAIYQDIEECNAMIDQFIDYQRAEQAMPLTCCELNTLLDEVIEAERRCVVKQPDLADVAIENGLSAGSIFILAHPLSIKRVLLNLLTNARRYGHGWIRISSGSTEKFGWFQVEDNGRGMTKEEAAILFQPFAQGVSDRRRHNPGGVGLGLAIIHSIIAMHGGEIQVGSSEKAGLSIRVYIPIALP</sequence>
<keyword evidence="11" id="KW-0902">Two-component regulatory system</keyword>
<keyword evidence="12 14" id="KW-0472">Membrane</keyword>
<dbReference type="Pfam" id="PF02518">
    <property type="entry name" value="HATPase_c"/>
    <property type="match status" value="1"/>
</dbReference>
<dbReference type="Gene3D" id="1.10.287.130">
    <property type="match status" value="1"/>
</dbReference>
<evidence type="ECO:0000256" key="10">
    <source>
        <dbReference type="ARBA" id="ARBA00022989"/>
    </source>
</evidence>
<dbReference type="GO" id="GO:0005886">
    <property type="term" value="C:plasma membrane"/>
    <property type="evidence" value="ECO:0007669"/>
    <property type="project" value="UniProtKB-SubCell"/>
</dbReference>
<dbReference type="PRINTS" id="PR00344">
    <property type="entry name" value="BCTRLSENSOR"/>
</dbReference>
<dbReference type="InterPro" id="IPR050980">
    <property type="entry name" value="2C_sensor_his_kinase"/>
</dbReference>
<dbReference type="SMART" id="SM00387">
    <property type="entry name" value="HATPase_c"/>
    <property type="match status" value="1"/>
</dbReference>
<keyword evidence="6" id="KW-0597">Phosphoprotein</keyword>
<dbReference type="Gene3D" id="3.30.565.10">
    <property type="entry name" value="Histidine kinase-like ATPase, C-terminal domain"/>
    <property type="match status" value="1"/>
</dbReference>
<evidence type="ECO:0000256" key="2">
    <source>
        <dbReference type="ARBA" id="ARBA00004429"/>
    </source>
</evidence>
<evidence type="ECO:0000256" key="14">
    <source>
        <dbReference type="SAM" id="Phobius"/>
    </source>
</evidence>
<dbReference type="InterPro" id="IPR036890">
    <property type="entry name" value="HATPase_C_sf"/>
</dbReference>
<keyword evidence="9" id="KW-0418">Kinase</keyword>
<reference evidence="16 17" key="1">
    <citation type="submission" date="2013-07" db="EMBL/GenBank/DDBJ databases">
        <authorList>
            <person name="Genoscope - CEA"/>
        </authorList>
    </citation>
    <scope>NUCLEOTIDE SEQUENCE [LARGE SCALE GENOMIC DNA]</scope>
    <source>
        <strain evidence="16 17">G6</strain>
    </source>
</reference>
<dbReference type="PROSITE" id="PS50109">
    <property type="entry name" value="HIS_KIN"/>
    <property type="match status" value="1"/>
</dbReference>
<feature type="domain" description="Histidine kinase" evidence="15">
    <location>
        <begin position="133"/>
        <end position="344"/>
    </location>
</feature>
<dbReference type="CDD" id="cd00082">
    <property type="entry name" value="HisKA"/>
    <property type="match status" value="1"/>
</dbReference>
<keyword evidence="7" id="KW-0808">Transferase</keyword>
<keyword evidence="4" id="KW-1003">Cell membrane</keyword>
<evidence type="ECO:0000256" key="1">
    <source>
        <dbReference type="ARBA" id="ARBA00000085"/>
    </source>
</evidence>
<accession>A0A068QXS2</accession>
<dbReference type="AlphaFoldDB" id="A0A068QXS2"/>
<dbReference type="EMBL" id="FO704551">
    <property type="protein sequence ID" value="CDG19802.1"/>
    <property type="molecule type" value="Genomic_DNA"/>
</dbReference>
<comment type="catalytic activity">
    <reaction evidence="1">
        <text>ATP + protein L-histidine = ADP + protein N-phospho-L-histidine.</text>
        <dbReference type="EC" id="2.7.13.3"/>
    </reaction>
</comment>
<dbReference type="InterPro" id="IPR036097">
    <property type="entry name" value="HisK_dim/P_sf"/>
</dbReference>
<dbReference type="SUPFAM" id="SSF55874">
    <property type="entry name" value="ATPase domain of HSP90 chaperone/DNA topoisomerase II/histidine kinase"/>
    <property type="match status" value="1"/>
</dbReference>
<evidence type="ECO:0000256" key="4">
    <source>
        <dbReference type="ARBA" id="ARBA00022475"/>
    </source>
</evidence>
<dbReference type="KEGG" id="xpo:XPG1_0147"/>
<dbReference type="Pfam" id="PF00512">
    <property type="entry name" value="HisKA"/>
    <property type="match status" value="1"/>
</dbReference>
<organism evidence="16 17">
    <name type="scientific">Xenorhabdus poinarii G6</name>
    <dbReference type="NCBI Taxonomy" id="1354304"/>
    <lineage>
        <taxon>Bacteria</taxon>
        <taxon>Pseudomonadati</taxon>
        <taxon>Pseudomonadota</taxon>
        <taxon>Gammaproteobacteria</taxon>
        <taxon>Enterobacterales</taxon>
        <taxon>Morganellaceae</taxon>
        <taxon>Xenorhabdus</taxon>
    </lineage>
</organism>
<feature type="transmembrane region" description="Helical" evidence="14">
    <location>
        <begin position="12"/>
        <end position="38"/>
    </location>
</feature>
<dbReference type="InterPro" id="IPR005467">
    <property type="entry name" value="His_kinase_dom"/>
</dbReference>
<protein>
    <recommendedName>
        <fullName evidence="13">Sensor histidine kinase EnvZ</fullName>
        <ecNumber evidence="3">2.7.13.3</ecNumber>
    </recommendedName>
</protein>
<proteinExistence type="predicted"/>
<evidence type="ECO:0000313" key="17">
    <source>
        <dbReference type="Proteomes" id="UP000032735"/>
    </source>
</evidence>
<keyword evidence="8 14" id="KW-0812">Transmembrane</keyword>
<evidence type="ECO:0000259" key="15">
    <source>
        <dbReference type="PROSITE" id="PS50109"/>
    </source>
</evidence>
<dbReference type="SMART" id="SM00388">
    <property type="entry name" value="HisKA"/>
    <property type="match status" value="1"/>
</dbReference>
<dbReference type="STRING" id="1354304.XPG1_0147"/>
<dbReference type="FunFam" id="1.10.287.130:FF:000006">
    <property type="entry name" value="Osmolarity two-component histidine kinase EnvZ"/>
    <property type="match status" value="1"/>
</dbReference>
<dbReference type="SUPFAM" id="SSF47384">
    <property type="entry name" value="Homodimeric domain of signal transducing histidine kinase"/>
    <property type="match status" value="1"/>
</dbReference>
<dbReference type="RefSeq" id="WP_231853034.1">
    <property type="nucleotide sequence ID" value="NZ_FO704551.1"/>
</dbReference>
<evidence type="ECO:0000256" key="9">
    <source>
        <dbReference type="ARBA" id="ARBA00022777"/>
    </source>
</evidence>
<evidence type="ECO:0000256" key="12">
    <source>
        <dbReference type="ARBA" id="ARBA00023136"/>
    </source>
</evidence>
<dbReference type="EC" id="2.7.13.3" evidence="3"/>
<dbReference type="PANTHER" id="PTHR44936">
    <property type="entry name" value="SENSOR PROTEIN CREC"/>
    <property type="match status" value="1"/>
</dbReference>
<feature type="transmembrane region" description="Helical" evidence="14">
    <location>
        <begin position="44"/>
        <end position="67"/>
    </location>
</feature>
<evidence type="ECO:0000256" key="7">
    <source>
        <dbReference type="ARBA" id="ARBA00022679"/>
    </source>
</evidence>
<evidence type="ECO:0000256" key="13">
    <source>
        <dbReference type="ARBA" id="ARBA00041011"/>
    </source>
</evidence>
<dbReference type="GO" id="GO:0000155">
    <property type="term" value="F:phosphorelay sensor kinase activity"/>
    <property type="evidence" value="ECO:0007669"/>
    <property type="project" value="InterPro"/>
</dbReference>
<evidence type="ECO:0000256" key="11">
    <source>
        <dbReference type="ARBA" id="ARBA00023012"/>
    </source>
</evidence>
<evidence type="ECO:0000313" key="16">
    <source>
        <dbReference type="EMBL" id="CDG19802.1"/>
    </source>
</evidence>
<dbReference type="InterPro" id="IPR003661">
    <property type="entry name" value="HisK_dim/P_dom"/>
</dbReference>
<evidence type="ECO:0000256" key="3">
    <source>
        <dbReference type="ARBA" id="ARBA00012438"/>
    </source>
</evidence>
<keyword evidence="5" id="KW-0997">Cell inner membrane</keyword>
<name>A0A068QXS2_9GAMM</name>
<comment type="subcellular location">
    <subcellularLocation>
        <location evidence="2">Cell inner membrane</location>
        <topology evidence="2">Multi-pass membrane protein</topology>
    </subcellularLocation>
</comment>
<evidence type="ECO:0000256" key="8">
    <source>
        <dbReference type="ARBA" id="ARBA00022692"/>
    </source>
</evidence>
<evidence type="ECO:0000256" key="6">
    <source>
        <dbReference type="ARBA" id="ARBA00022553"/>
    </source>
</evidence>
<evidence type="ECO:0000256" key="5">
    <source>
        <dbReference type="ARBA" id="ARBA00022519"/>
    </source>
</evidence>
<dbReference type="Proteomes" id="UP000032735">
    <property type="component" value="Chromosome"/>
</dbReference>
<keyword evidence="17" id="KW-1185">Reference proteome</keyword>
<gene>
    <name evidence="16" type="ORF">XPG1_0147</name>
</gene>
<dbReference type="HOGENOM" id="CLU_000445_89_27_6"/>